<organism evidence="1 2">
    <name type="scientific">Citrus sinensis</name>
    <name type="common">Sweet orange</name>
    <name type="synonym">Citrus aurantium var. sinensis</name>
    <dbReference type="NCBI Taxonomy" id="2711"/>
    <lineage>
        <taxon>Eukaryota</taxon>
        <taxon>Viridiplantae</taxon>
        <taxon>Streptophyta</taxon>
        <taxon>Embryophyta</taxon>
        <taxon>Tracheophyta</taxon>
        <taxon>Spermatophyta</taxon>
        <taxon>Magnoliopsida</taxon>
        <taxon>eudicotyledons</taxon>
        <taxon>Gunneridae</taxon>
        <taxon>Pentapetalae</taxon>
        <taxon>rosids</taxon>
        <taxon>malvids</taxon>
        <taxon>Sapindales</taxon>
        <taxon>Rutaceae</taxon>
        <taxon>Aurantioideae</taxon>
        <taxon>Citrus</taxon>
    </lineage>
</organism>
<dbReference type="EMBL" id="CM039172">
    <property type="protein sequence ID" value="KAH9779704.1"/>
    <property type="molecule type" value="Genomic_DNA"/>
</dbReference>
<sequence length="471" mass="53306">MGVNDGGIPIQLGGPSENITELRDIFQSTVKGIKIKTLEDIIKQEDKTSWIFKVAFTLFALATLLCPTSGYILHLFLHPCNDVLNVKSLNWASFCYKWLAKSIGKYKNRETTYVGGCLLFLQIFYLHNVAYNCIQPNGTKTPVTFWKESMVKRFMKWLRSQGGIGSNKIHMRTIDTDNIKTPSHEFVSAQENNVGAEFIEISSNESSARGYDKINSPYDGSSLKTKERPLYQILRTLEMAMDCEKTDALPSKKIEMSKGKQELILKDSKEGLVMIQSTAKGMHIQTSKEKNVNLKSTQPRFLAGPFSVPTPFTEDEKKLILYLFDDKLAEMYGLLASLDFLLLREARLRFGSNFNFLHFQLGRQTGLPQQPNDFDCGYYTLKYMDNPSIVADQSYQHDSDYARILLALYLAQSPLNDIRHKLMQDASNGYGKCSAADSQRAPCKQTSELRKAARNINLNQTPSEALLKTLL</sequence>
<gene>
    <name evidence="1" type="ORF">KPL71_007806</name>
</gene>
<evidence type="ECO:0000313" key="1">
    <source>
        <dbReference type="EMBL" id="KAH9779704.1"/>
    </source>
</evidence>
<protein>
    <submittedName>
        <fullName evidence="1">Uncharacterized protein</fullName>
    </submittedName>
</protein>
<comment type="caution">
    <text evidence="1">The sequence shown here is derived from an EMBL/GenBank/DDBJ whole genome shotgun (WGS) entry which is preliminary data.</text>
</comment>
<evidence type="ECO:0000313" key="2">
    <source>
        <dbReference type="Proteomes" id="UP000829398"/>
    </source>
</evidence>
<name>A0ACB8M2M6_CITSI</name>
<keyword evidence="2" id="KW-1185">Reference proteome</keyword>
<dbReference type="Proteomes" id="UP000829398">
    <property type="component" value="Chromosome 3"/>
</dbReference>
<accession>A0ACB8M2M6</accession>
<reference evidence="2" key="1">
    <citation type="journal article" date="2023" name="Hortic. Res.">
        <title>A chromosome-level phased genome enabling allele-level studies in sweet orange: a case study on citrus Huanglongbing tolerance.</title>
        <authorList>
            <person name="Wu B."/>
            <person name="Yu Q."/>
            <person name="Deng Z."/>
            <person name="Duan Y."/>
            <person name="Luo F."/>
            <person name="Gmitter F. Jr."/>
        </authorList>
    </citation>
    <scope>NUCLEOTIDE SEQUENCE [LARGE SCALE GENOMIC DNA]</scope>
    <source>
        <strain evidence="2">cv. Valencia</strain>
    </source>
</reference>
<proteinExistence type="predicted"/>